<evidence type="ECO:0000313" key="11">
    <source>
        <dbReference type="RefSeq" id="XP_030080660.1"/>
    </source>
</evidence>
<evidence type="ECO:0000256" key="2">
    <source>
        <dbReference type="ARBA" id="ARBA00022475"/>
    </source>
</evidence>
<feature type="transmembrane region" description="Helical" evidence="8">
    <location>
        <begin position="343"/>
        <end position="366"/>
    </location>
</feature>
<evidence type="ECO:0000256" key="3">
    <source>
        <dbReference type="ARBA" id="ARBA00022692"/>
    </source>
</evidence>
<organism evidence="10 11">
    <name type="scientific">Drosophila hydei</name>
    <name type="common">Fruit fly</name>
    <dbReference type="NCBI Taxonomy" id="7224"/>
    <lineage>
        <taxon>Eukaryota</taxon>
        <taxon>Metazoa</taxon>
        <taxon>Ecdysozoa</taxon>
        <taxon>Arthropoda</taxon>
        <taxon>Hexapoda</taxon>
        <taxon>Insecta</taxon>
        <taxon>Pterygota</taxon>
        <taxon>Neoptera</taxon>
        <taxon>Endopterygota</taxon>
        <taxon>Diptera</taxon>
        <taxon>Brachycera</taxon>
        <taxon>Muscomorpha</taxon>
        <taxon>Ephydroidea</taxon>
        <taxon>Drosophilidae</taxon>
        <taxon>Drosophila</taxon>
    </lineage>
</organism>
<keyword evidence="10" id="KW-1185">Reference proteome</keyword>
<feature type="transmembrane region" description="Helical" evidence="8">
    <location>
        <begin position="407"/>
        <end position="426"/>
    </location>
</feature>
<evidence type="ECO:0000256" key="8">
    <source>
        <dbReference type="SAM" id="Phobius"/>
    </source>
</evidence>
<dbReference type="RefSeq" id="XP_030080660.1">
    <property type="nucleotide sequence ID" value="XM_030224800.1"/>
</dbReference>
<dbReference type="GeneID" id="111597815"/>
<feature type="transmembrane region" description="Helical" evidence="8">
    <location>
        <begin position="378"/>
        <end position="395"/>
    </location>
</feature>
<dbReference type="PANTHER" id="PTHR42643:SF41">
    <property type="entry name" value="IONOTROPIC RECEPTOR 20A-RELATED"/>
    <property type="match status" value="1"/>
</dbReference>
<evidence type="ECO:0000256" key="9">
    <source>
        <dbReference type="SAM" id="SignalP"/>
    </source>
</evidence>
<keyword evidence="7" id="KW-0325">Glycoprotein</keyword>
<evidence type="ECO:0000313" key="10">
    <source>
        <dbReference type="Proteomes" id="UP000504633"/>
    </source>
</evidence>
<keyword evidence="3 8" id="KW-0812">Transmembrane</keyword>
<keyword evidence="6" id="KW-0675">Receptor</keyword>
<dbReference type="PANTHER" id="PTHR42643">
    <property type="entry name" value="IONOTROPIC RECEPTOR 20A-RELATED"/>
    <property type="match status" value="1"/>
</dbReference>
<evidence type="ECO:0000256" key="4">
    <source>
        <dbReference type="ARBA" id="ARBA00022989"/>
    </source>
</evidence>
<dbReference type="InterPro" id="IPR052192">
    <property type="entry name" value="Insect_Ionotropic_Sensory_Rcpt"/>
</dbReference>
<comment type="subcellular location">
    <subcellularLocation>
        <location evidence="1">Cell membrane</location>
        <topology evidence="1">Multi-pass membrane protein</topology>
    </subcellularLocation>
</comment>
<keyword evidence="9" id="KW-0732">Signal</keyword>
<sequence length="602" mass="68420">MPVGRLTLALALVLPTRAMAAARVLTAAVAHVLCLLMPEQIHALLSMLKPGNSFLSNLVKRVHKERPIETLLAIKSPTDENCFLNEFNPIGIPTVRLDASTKLNVMELYNSEALALLCMSEVADSLVLATLAENLDGMRESRIVVILHSLDLKDLKELLRLIGKQAERNVFVNLIVINCISSSTESTVYRMKPFPSPTFVRITNISAEQVFPKVWNNFNGKSAVISPDLFPPRSLLSRDRFTGELKLFGSTDIMLKEFADKYNVQLHLFRPLSELAEIDKLDTYTIPQHEVDMPTRPIVLTMEKLKKFELSLDARYTQFFIVVPCSQEISIGDVYSGLRTNSIILLGSYFMFAIVETFVIFAANWIYQRRPSTQEWSLVLNLRAFAGVLGLPMYLRRYRTSISLQQIVMVMCIFSLVFTCFFNSNLSTLLTKHPRNTQIQNFEELRDSGLEVILDITFKSVFEIAAKDVGLDKLVPNAKRKILCNTNAMNLTGNLLIGYMLKKNFVYREALSDYLARTRSYGFDKHWNLKGGQKMIEMLVPLLDQRLPANNQEFEALSFEDLEWLWKLLVVCYSLASLVLIGEVCVARWQTKRAREAHVLEV</sequence>
<dbReference type="Proteomes" id="UP000504633">
    <property type="component" value="Unplaced"/>
</dbReference>
<keyword evidence="4 8" id="KW-1133">Transmembrane helix</keyword>
<evidence type="ECO:0000256" key="5">
    <source>
        <dbReference type="ARBA" id="ARBA00023136"/>
    </source>
</evidence>
<keyword evidence="2" id="KW-1003">Cell membrane</keyword>
<dbReference type="AlphaFoldDB" id="A0A6J2SWV4"/>
<evidence type="ECO:0000256" key="6">
    <source>
        <dbReference type="ARBA" id="ARBA00023170"/>
    </source>
</evidence>
<protein>
    <submittedName>
        <fullName evidence="11">Uncharacterized protein LOC111597815</fullName>
    </submittedName>
</protein>
<name>A0A6J2SWV4_DROHY</name>
<accession>A0A6J2SWV4</accession>
<feature type="transmembrane region" description="Helical" evidence="8">
    <location>
        <begin position="482"/>
        <end position="501"/>
    </location>
</feature>
<feature type="transmembrane region" description="Helical" evidence="8">
    <location>
        <begin position="564"/>
        <end position="586"/>
    </location>
</feature>
<keyword evidence="5 8" id="KW-0472">Membrane</keyword>
<evidence type="ECO:0000256" key="7">
    <source>
        <dbReference type="ARBA" id="ARBA00023180"/>
    </source>
</evidence>
<dbReference type="KEGG" id="dhe:111597815"/>
<proteinExistence type="predicted"/>
<dbReference type="OrthoDB" id="7841600at2759"/>
<reference evidence="11" key="1">
    <citation type="submission" date="2025-08" db="UniProtKB">
        <authorList>
            <consortium name="RefSeq"/>
        </authorList>
    </citation>
    <scope>IDENTIFICATION</scope>
    <source>
        <strain evidence="11">15085-1641.00</strain>
        <tissue evidence="11">Whole body</tissue>
    </source>
</reference>
<feature type="chain" id="PRO_5026829894" evidence="9">
    <location>
        <begin position="21"/>
        <end position="602"/>
    </location>
</feature>
<feature type="signal peptide" evidence="9">
    <location>
        <begin position="1"/>
        <end position="20"/>
    </location>
</feature>
<dbReference type="GO" id="GO:0005886">
    <property type="term" value="C:plasma membrane"/>
    <property type="evidence" value="ECO:0007669"/>
    <property type="project" value="UniProtKB-SubCell"/>
</dbReference>
<evidence type="ECO:0000256" key="1">
    <source>
        <dbReference type="ARBA" id="ARBA00004651"/>
    </source>
</evidence>
<gene>
    <name evidence="11" type="primary">LOC111597815</name>
</gene>
<dbReference type="OMA" id="LSWIWHL"/>